<evidence type="ECO:0000256" key="3">
    <source>
        <dbReference type="ARBA" id="ARBA00022525"/>
    </source>
</evidence>
<dbReference type="EMBL" id="CAKOGL010000025">
    <property type="protein sequence ID" value="CAH2102760.1"/>
    <property type="molecule type" value="Genomic_DNA"/>
</dbReference>
<gene>
    <name evidence="7" type="ORF">EEDITHA_LOCUS17344</name>
</gene>
<feature type="chain" id="PRO_5043505066" description="Lipase domain-containing protein" evidence="5">
    <location>
        <begin position="20"/>
        <end position="298"/>
    </location>
</feature>
<dbReference type="GO" id="GO:0016042">
    <property type="term" value="P:lipid catabolic process"/>
    <property type="evidence" value="ECO:0007669"/>
    <property type="project" value="TreeGrafter"/>
</dbReference>
<feature type="domain" description="Lipase" evidence="6">
    <location>
        <begin position="25"/>
        <end position="266"/>
    </location>
</feature>
<dbReference type="Gene3D" id="3.40.50.1820">
    <property type="entry name" value="alpha/beta hydrolase"/>
    <property type="match status" value="1"/>
</dbReference>
<evidence type="ECO:0000313" key="8">
    <source>
        <dbReference type="Proteomes" id="UP001153954"/>
    </source>
</evidence>
<dbReference type="InterPro" id="IPR013818">
    <property type="entry name" value="Lipase"/>
</dbReference>
<dbReference type="SUPFAM" id="SSF53474">
    <property type="entry name" value="alpha/beta-Hydrolases"/>
    <property type="match status" value="1"/>
</dbReference>
<evidence type="ECO:0000313" key="7">
    <source>
        <dbReference type="EMBL" id="CAH2102760.1"/>
    </source>
</evidence>
<dbReference type="InterPro" id="IPR029058">
    <property type="entry name" value="AB_hydrolase_fold"/>
</dbReference>
<dbReference type="PANTHER" id="PTHR11610">
    <property type="entry name" value="LIPASE"/>
    <property type="match status" value="1"/>
</dbReference>
<dbReference type="PRINTS" id="PR00821">
    <property type="entry name" value="TAGLIPASE"/>
</dbReference>
<evidence type="ECO:0000259" key="6">
    <source>
        <dbReference type="Pfam" id="PF00151"/>
    </source>
</evidence>
<dbReference type="AlphaFoldDB" id="A0AAU9UTR0"/>
<feature type="signal peptide" evidence="5">
    <location>
        <begin position="1"/>
        <end position="19"/>
    </location>
</feature>
<evidence type="ECO:0000256" key="5">
    <source>
        <dbReference type="SAM" id="SignalP"/>
    </source>
</evidence>
<proteinExistence type="inferred from homology"/>
<dbReference type="InterPro" id="IPR000734">
    <property type="entry name" value="TAG_lipase"/>
</dbReference>
<dbReference type="GO" id="GO:0016298">
    <property type="term" value="F:lipase activity"/>
    <property type="evidence" value="ECO:0007669"/>
    <property type="project" value="InterPro"/>
</dbReference>
<name>A0AAU9UTR0_EUPED</name>
<dbReference type="Pfam" id="PF00151">
    <property type="entry name" value="Lipase"/>
    <property type="match status" value="1"/>
</dbReference>
<evidence type="ECO:0000256" key="4">
    <source>
        <dbReference type="RuleBase" id="RU004262"/>
    </source>
</evidence>
<dbReference type="PANTHER" id="PTHR11610:SF150">
    <property type="entry name" value="FI01825P-RELATED"/>
    <property type="match status" value="1"/>
</dbReference>
<dbReference type="GO" id="GO:0017171">
    <property type="term" value="F:serine hydrolase activity"/>
    <property type="evidence" value="ECO:0007669"/>
    <property type="project" value="TreeGrafter"/>
</dbReference>
<accession>A0AAU9UTR0</accession>
<comment type="subcellular location">
    <subcellularLocation>
        <location evidence="1">Secreted</location>
    </subcellularLocation>
</comment>
<keyword evidence="8" id="KW-1185">Reference proteome</keyword>
<comment type="caution">
    <text evidence="7">The sequence shown here is derived from an EMBL/GenBank/DDBJ whole genome shotgun (WGS) entry which is preliminary data.</text>
</comment>
<keyword evidence="3" id="KW-0964">Secreted</keyword>
<comment type="similarity">
    <text evidence="2 4">Belongs to the AB hydrolase superfamily. Lipase family.</text>
</comment>
<dbReference type="GO" id="GO:0005615">
    <property type="term" value="C:extracellular space"/>
    <property type="evidence" value="ECO:0007669"/>
    <property type="project" value="TreeGrafter"/>
</dbReference>
<keyword evidence="5" id="KW-0732">Signal</keyword>
<reference evidence="7" key="1">
    <citation type="submission" date="2022-03" db="EMBL/GenBank/DDBJ databases">
        <authorList>
            <person name="Tunstrom K."/>
        </authorList>
    </citation>
    <scope>NUCLEOTIDE SEQUENCE</scope>
</reference>
<sequence length="298" mass="31719">MAITKCFVILCVAIAATHGFALGPTQIRFHLFTRNNPTQSQNLLPTPGSIATSSFQIMSPTIISIHDHGDNVSGNFNAYVQRAHLGADDVNFVAVDWSIGASTTYAFSLSNTPQVGAVVAQFVNVLQNSFGYDVGRVRIVGVGLGAHAAGIAARRITGTVPHIVALDPALLGWTHHPEILNRDDAGIVEVLHTSPGYYGYDFPLGDIDFYANGGLQPYCGNDVACSNALAYIYYAESITAESENGQRFVGTACENYESAVQSVCTGERDVIFGGSAVKTGGSGIYWFATNNQEPFARG</sequence>
<evidence type="ECO:0000256" key="1">
    <source>
        <dbReference type="ARBA" id="ARBA00004613"/>
    </source>
</evidence>
<dbReference type="Proteomes" id="UP001153954">
    <property type="component" value="Unassembled WGS sequence"/>
</dbReference>
<protein>
    <recommendedName>
        <fullName evidence="6">Lipase domain-containing protein</fullName>
    </recommendedName>
</protein>
<organism evidence="7 8">
    <name type="scientific">Euphydryas editha</name>
    <name type="common">Edith's checkerspot</name>
    <dbReference type="NCBI Taxonomy" id="104508"/>
    <lineage>
        <taxon>Eukaryota</taxon>
        <taxon>Metazoa</taxon>
        <taxon>Ecdysozoa</taxon>
        <taxon>Arthropoda</taxon>
        <taxon>Hexapoda</taxon>
        <taxon>Insecta</taxon>
        <taxon>Pterygota</taxon>
        <taxon>Neoptera</taxon>
        <taxon>Endopterygota</taxon>
        <taxon>Lepidoptera</taxon>
        <taxon>Glossata</taxon>
        <taxon>Ditrysia</taxon>
        <taxon>Papilionoidea</taxon>
        <taxon>Nymphalidae</taxon>
        <taxon>Nymphalinae</taxon>
        <taxon>Euphydryas</taxon>
    </lineage>
</organism>
<evidence type="ECO:0000256" key="2">
    <source>
        <dbReference type="ARBA" id="ARBA00010701"/>
    </source>
</evidence>